<dbReference type="SUPFAM" id="SSF50249">
    <property type="entry name" value="Nucleic acid-binding proteins"/>
    <property type="match status" value="1"/>
</dbReference>
<dbReference type="InterPro" id="IPR057912">
    <property type="entry name" value="OB_CYT4_C"/>
</dbReference>
<dbReference type="InterPro" id="IPR012340">
    <property type="entry name" value="NA-bd_OB-fold"/>
</dbReference>
<dbReference type="InterPro" id="IPR050180">
    <property type="entry name" value="RNR_Ribonuclease"/>
</dbReference>
<dbReference type="PANTHER" id="PTHR23355">
    <property type="entry name" value="RIBONUCLEASE"/>
    <property type="match status" value="1"/>
</dbReference>
<evidence type="ECO:0000256" key="1">
    <source>
        <dbReference type="SAM" id="MobiDB-lite"/>
    </source>
</evidence>
<accession>A0A1J7J518</accession>
<dbReference type="GO" id="GO:0000932">
    <property type="term" value="C:P-body"/>
    <property type="evidence" value="ECO:0007669"/>
    <property type="project" value="TreeGrafter"/>
</dbReference>
<reference evidence="3 4" key="1">
    <citation type="submission" date="2016-10" db="EMBL/GenBank/DDBJ databases">
        <title>Draft genome sequence of Coniochaeta ligniaria NRRL30616, a lignocellulolytic fungus for bioabatement of inhibitors in plant biomass hydrolysates.</title>
        <authorList>
            <consortium name="DOE Joint Genome Institute"/>
            <person name="Jimenez D.J."/>
            <person name="Hector R.E."/>
            <person name="Riley R."/>
            <person name="Sun H."/>
            <person name="Grigoriev I.V."/>
            <person name="Van Elsas J.D."/>
            <person name="Nichols N.N."/>
        </authorList>
    </citation>
    <scope>NUCLEOTIDE SEQUENCE [LARGE SCALE GENOMIC DNA]</scope>
    <source>
        <strain evidence="3 4">NRRL 30616</strain>
    </source>
</reference>
<dbReference type="InterPro" id="IPR056624">
    <property type="entry name" value="WH_CYT4"/>
</dbReference>
<keyword evidence="4" id="KW-1185">Reference proteome</keyword>
<dbReference type="InParanoid" id="A0A1J7J518"/>
<sequence>MLSTTSPAYKCWRCLARTELLGNSHNVTRISRSRGSRKGFATVHHIDKGATGRKETSASSPAATEISKATVPIRERLRQWEAENPLPMQSLLMDQGALGGKQNSLTRAQGIDLLAIGFDMDATENYQPLFEGDDLADLRSSATDIQPGDMVELTADTLRVQLLAVCLGTFNGYQHFYTITGKWFTSLGLSTLFVVKKFVDKNTVQKVVESLPSTSGSPDLLNVLQDLKAGPSREAGASLLRRMDAFQTEARLVYQSSAAKLDNAHQVLSGTERLLSLNEIADAVLHRSLKVKGKGKFSPAALYAVHMALMQNGVGFRPASTVTHTKGYLFTVSSSSDMAIIEKMEFHVRNFLRWNSALRRDRTDEDLEKSAFGQFILKARKAVDDGRKSREWSPHGMLKPSRAPASPILPGWTSDDIEIIYFLHMWAATQKFSAVSRYHSIAASILRALERYQDVEYLNESVGWTFLQEIGWIKPWEIQSRYRLRLPGLELVRGGGVVPAKIHSHTEQLKPDLFAGRRKEFNLKCFCIDAESATDIDDGVSLEPAETPGEYWIHVHVADPASRIRPDSTWAQQAAAQTQTTYLWGHFARMFGDEVIKENFSLANDKPSLTFSAKVTEDGELLDYEIMPAILRNVTYVSPAVVVETCGDEPWSPSPPAESFSVGKRTETTSAPSRKMAKAEDLSANDVRDLSTLSRLASKLHSRRLEKGAVPYYFSRPEAEVSFDGVEVIQTPGGFMHCNGDPSIRVLYGRNTGSMLVSSIMQLAGEVAARWCIARGIPIPFRVQPRAAENEKALREFADRCFPKLRNEEPLTSEEWRTFMFLSGGTDISSQPAPNFAMGIDFYTKATSPLRRYSDLLVHWQIEAALLEEERLGQRLEGNKDDSFLPFPRAALDEEIFPLLRVRERHAKLLDQTQGNREWMLQALVRAWKFGENPDLPRTFTFTVDMVISKKVAKGTINWFNMDVIMEPSGMSDVEEDGKRIALADVKVGDVYEVELDDVNVHSRQVRVKALRRVQVAGK</sequence>
<dbReference type="GO" id="GO:0003723">
    <property type="term" value="F:RNA binding"/>
    <property type="evidence" value="ECO:0007669"/>
    <property type="project" value="InterPro"/>
</dbReference>
<gene>
    <name evidence="3" type="ORF">CONLIGDRAFT_46711</name>
</gene>
<evidence type="ECO:0000313" key="4">
    <source>
        <dbReference type="Proteomes" id="UP000182658"/>
    </source>
</evidence>
<evidence type="ECO:0000313" key="3">
    <source>
        <dbReference type="EMBL" id="OIW35231.1"/>
    </source>
</evidence>
<dbReference type="InterPro" id="IPR056625">
    <property type="entry name" value="SH3_CYT4"/>
</dbReference>
<dbReference type="AlphaFoldDB" id="A0A1J7J518"/>
<dbReference type="Pfam" id="PF00773">
    <property type="entry name" value="RNB"/>
    <property type="match status" value="1"/>
</dbReference>
<dbReference type="SMART" id="SM00955">
    <property type="entry name" value="RNB"/>
    <property type="match status" value="1"/>
</dbReference>
<feature type="region of interest" description="Disordered" evidence="1">
    <location>
        <begin position="647"/>
        <end position="680"/>
    </location>
</feature>
<protein>
    <submittedName>
        <fullName evidence="3">RNB-domain-containing protein</fullName>
    </submittedName>
</protein>
<evidence type="ECO:0000259" key="2">
    <source>
        <dbReference type="SMART" id="SM00955"/>
    </source>
</evidence>
<dbReference type="Pfam" id="PF23214">
    <property type="entry name" value="SH3_CYT4"/>
    <property type="match status" value="1"/>
</dbReference>
<name>A0A1J7J518_9PEZI</name>
<dbReference type="GO" id="GO:0000175">
    <property type="term" value="F:3'-5'-RNA exonuclease activity"/>
    <property type="evidence" value="ECO:0007669"/>
    <property type="project" value="TreeGrafter"/>
</dbReference>
<dbReference type="Proteomes" id="UP000182658">
    <property type="component" value="Unassembled WGS sequence"/>
</dbReference>
<feature type="domain" description="RNB" evidence="2">
    <location>
        <begin position="518"/>
        <end position="868"/>
    </location>
</feature>
<dbReference type="Pfam" id="PF23216">
    <property type="entry name" value="WHD_CYT4"/>
    <property type="match status" value="1"/>
</dbReference>
<organism evidence="3 4">
    <name type="scientific">Coniochaeta ligniaria NRRL 30616</name>
    <dbReference type="NCBI Taxonomy" id="1408157"/>
    <lineage>
        <taxon>Eukaryota</taxon>
        <taxon>Fungi</taxon>
        <taxon>Dikarya</taxon>
        <taxon>Ascomycota</taxon>
        <taxon>Pezizomycotina</taxon>
        <taxon>Sordariomycetes</taxon>
        <taxon>Sordariomycetidae</taxon>
        <taxon>Coniochaetales</taxon>
        <taxon>Coniochaetaceae</taxon>
        <taxon>Coniochaeta</taxon>
    </lineage>
</organism>
<dbReference type="OrthoDB" id="2285229at2759"/>
<dbReference type="PANTHER" id="PTHR23355:SF65">
    <property type="entry name" value="EXORIBONUCLEASE CYT-4, PUTATIVE (AFU_ORTHOLOGUE AFUA_7G01550)-RELATED"/>
    <property type="match status" value="1"/>
</dbReference>
<dbReference type="STRING" id="1408157.A0A1J7J518"/>
<dbReference type="InterPro" id="IPR001900">
    <property type="entry name" value="RNase_II/R"/>
</dbReference>
<proteinExistence type="predicted"/>
<dbReference type="Pfam" id="PF25522">
    <property type="entry name" value="OB_cyt-4"/>
    <property type="match status" value="1"/>
</dbReference>
<dbReference type="GO" id="GO:0006402">
    <property type="term" value="P:mRNA catabolic process"/>
    <property type="evidence" value="ECO:0007669"/>
    <property type="project" value="TreeGrafter"/>
</dbReference>
<dbReference type="EMBL" id="KV875093">
    <property type="protein sequence ID" value="OIW35231.1"/>
    <property type="molecule type" value="Genomic_DNA"/>
</dbReference>